<dbReference type="STRING" id="578942.SAMN05216289_1222"/>
<dbReference type="AlphaFoldDB" id="A0A1I4Z2B2"/>
<dbReference type="Proteomes" id="UP000198575">
    <property type="component" value="Unassembled WGS sequence"/>
</dbReference>
<feature type="chain" id="PRO_5011745136" evidence="1">
    <location>
        <begin position="27"/>
        <end position="184"/>
    </location>
</feature>
<reference evidence="2 3" key="1">
    <citation type="submission" date="2016-10" db="EMBL/GenBank/DDBJ databases">
        <authorList>
            <person name="de Groot N.N."/>
        </authorList>
    </citation>
    <scope>NUCLEOTIDE SEQUENCE [LARGE SCALE GENOMIC DNA]</scope>
    <source>
        <strain evidence="2 3">CGMCC 1.7659</strain>
    </source>
</reference>
<gene>
    <name evidence="2" type="ORF">SAMN05216289_1222</name>
</gene>
<organism evidence="2 3">
    <name type="scientific">Dokdonella immobilis</name>
    <dbReference type="NCBI Taxonomy" id="578942"/>
    <lineage>
        <taxon>Bacteria</taxon>
        <taxon>Pseudomonadati</taxon>
        <taxon>Pseudomonadota</taxon>
        <taxon>Gammaproteobacteria</taxon>
        <taxon>Lysobacterales</taxon>
        <taxon>Rhodanobacteraceae</taxon>
        <taxon>Dokdonella</taxon>
    </lineage>
</organism>
<sequence length="184" mass="20167">MTSRCFDRFGGLMATLVLMVSVSAHADETDPFGGQALKPGEKHDGKVLTVDELIACIDLQRDLHGQESKADSLELSADLAESRYRGLAQIIDAERRTLDATDQHAIDDFNAKVREQGEAVDAYNDLVVQLNGALSKQDALAGQFNAQCTTSAYYASDLTRAYSIRERRLAESIARESGKRDGNR</sequence>
<protein>
    <submittedName>
        <fullName evidence="2">Uncharacterized protein</fullName>
    </submittedName>
</protein>
<feature type="signal peptide" evidence="1">
    <location>
        <begin position="1"/>
        <end position="26"/>
    </location>
</feature>
<name>A0A1I4Z2B2_9GAMM</name>
<dbReference type="RefSeq" id="WP_092408953.1">
    <property type="nucleotide sequence ID" value="NZ_FOVF01000022.1"/>
</dbReference>
<evidence type="ECO:0000256" key="1">
    <source>
        <dbReference type="SAM" id="SignalP"/>
    </source>
</evidence>
<accession>A0A1I4Z2B2</accession>
<dbReference type="EMBL" id="FOVF01000022">
    <property type="protein sequence ID" value="SFN44415.1"/>
    <property type="molecule type" value="Genomic_DNA"/>
</dbReference>
<evidence type="ECO:0000313" key="2">
    <source>
        <dbReference type="EMBL" id="SFN44415.1"/>
    </source>
</evidence>
<keyword evidence="3" id="KW-1185">Reference proteome</keyword>
<keyword evidence="1" id="KW-0732">Signal</keyword>
<evidence type="ECO:0000313" key="3">
    <source>
        <dbReference type="Proteomes" id="UP000198575"/>
    </source>
</evidence>
<proteinExistence type="predicted"/>